<keyword evidence="8 10" id="KW-0472">Membrane</keyword>
<protein>
    <submittedName>
        <fullName evidence="14">Hemolysin family protein</fullName>
    </submittedName>
</protein>
<dbReference type="InterPro" id="IPR005170">
    <property type="entry name" value="Transptr-assoc_dom"/>
</dbReference>
<dbReference type="EMBL" id="BAABAZ010000005">
    <property type="protein sequence ID" value="GAA4284047.1"/>
    <property type="molecule type" value="Genomic_DNA"/>
</dbReference>
<dbReference type="Pfam" id="PF00571">
    <property type="entry name" value="CBS"/>
    <property type="match status" value="2"/>
</dbReference>
<sequence length="439" mass="46980">MEWLLLALALLLILGTGVFVAAEFSLLTLDKHTVDQAVERGERGASFLRRGITHLSTQLSAAQVGITLTTLLTGYLMEPSLGALLSPVFESMGLSESISGSAALVVALVISTVLSMVIGELVPKNMAISSPLLTGKLSVPLQYAFAVVFKPVIAVLNGTANKALLAMGIEPQEEGSAGRSADELTALVRHSAQEGTMAEQTADLVTRTLSFSKRTAEDVMTPRTSMVTVKRDATAADVIELARSTGYSRFPVVADSRDDISGVVHVKQAVAVPLDNRHDAYAAGLMTEVAEIPETMPLDPLLMELRLRGTQMAVVIDEYGGTAGVVTLEDVVEELVGEVADEHDRLRVSVRPARDGTWLIPGRLRPDEVGSVIGIGIPEDPDYETVAGFVLLSLGRIPEVGDSVRLPDARLVVERMNGRRIERLRLIPDYLASRPEAAS</sequence>
<evidence type="ECO:0000256" key="7">
    <source>
        <dbReference type="ARBA" id="ARBA00023122"/>
    </source>
</evidence>
<dbReference type="InterPro" id="IPR002550">
    <property type="entry name" value="CNNM"/>
</dbReference>
<feature type="transmembrane region" description="Helical" evidence="11">
    <location>
        <begin position="59"/>
        <end position="77"/>
    </location>
</feature>
<dbReference type="InterPro" id="IPR016169">
    <property type="entry name" value="FAD-bd_PCMH_sub2"/>
</dbReference>
<feature type="domain" description="CBS" evidence="12">
    <location>
        <begin position="220"/>
        <end position="280"/>
    </location>
</feature>
<dbReference type="PANTHER" id="PTHR43099:SF6">
    <property type="entry name" value="UPF0053 PROTEIN RV1842C"/>
    <property type="match status" value="1"/>
</dbReference>
<dbReference type="InterPro" id="IPR046342">
    <property type="entry name" value="CBS_dom_sf"/>
</dbReference>
<evidence type="ECO:0000256" key="2">
    <source>
        <dbReference type="ARBA" id="ARBA00006337"/>
    </source>
</evidence>
<dbReference type="SMART" id="SM01091">
    <property type="entry name" value="CorC_HlyC"/>
    <property type="match status" value="1"/>
</dbReference>
<evidence type="ECO:0000256" key="6">
    <source>
        <dbReference type="ARBA" id="ARBA00022989"/>
    </source>
</evidence>
<dbReference type="PROSITE" id="PS51846">
    <property type="entry name" value="CNNM"/>
    <property type="match status" value="1"/>
</dbReference>
<proteinExistence type="inferred from homology"/>
<keyword evidence="6 10" id="KW-1133">Transmembrane helix</keyword>
<gene>
    <name evidence="14" type="ORF">GCM10022261_15780</name>
</gene>
<comment type="similarity">
    <text evidence="2">Belongs to the UPF0053 family.</text>
</comment>
<evidence type="ECO:0000313" key="14">
    <source>
        <dbReference type="EMBL" id="GAA4284047.1"/>
    </source>
</evidence>
<reference evidence="15" key="1">
    <citation type="journal article" date="2019" name="Int. J. Syst. Evol. Microbiol.">
        <title>The Global Catalogue of Microorganisms (GCM) 10K type strain sequencing project: providing services to taxonomists for standard genome sequencing and annotation.</title>
        <authorList>
            <consortium name="The Broad Institute Genomics Platform"/>
            <consortium name="The Broad Institute Genome Sequencing Center for Infectious Disease"/>
            <person name="Wu L."/>
            <person name="Ma J."/>
        </authorList>
    </citation>
    <scope>NUCLEOTIDE SEQUENCE [LARGE SCALE GENOMIC DNA]</scope>
    <source>
        <strain evidence="15">JCM 17458</strain>
    </source>
</reference>
<dbReference type="Proteomes" id="UP001501586">
    <property type="component" value="Unassembled WGS sequence"/>
</dbReference>
<comment type="subcellular location">
    <subcellularLocation>
        <location evidence="1">Cell membrane</location>
        <topology evidence="1">Multi-pass membrane protein</topology>
    </subcellularLocation>
</comment>
<name>A0ABP8EJM4_9MICO</name>
<evidence type="ECO:0000256" key="9">
    <source>
        <dbReference type="PROSITE-ProRule" id="PRU00703"/>
    </source>
</evidence>
<organism evidence="14 15">
    <name type="scientific">Brevibacterium daeguense</name>
    <dbReference type="NCBI Taxonomy" id="909936"/>
    <lineage>
        <taxon>Bacteria</taxon>
        <taxon>Bacillati</taxon>
        <taxon>Actinomycetota</taxon>
        <taxon>Actinomycetes</taxon>
        <taxon>Micrococcales</taxon>
        <taxon>Brevibacteriaceae</taxon>
        <taxon>Brevibacterium</taxon>
    </lineage>
</organism>
<dbReference type="InterPro" id="IPR051676">
    <property type="entry name" value="UPF0053_domain"/>
</dbReference>
<dbReference type="Gene3D" id="3.10.580.10">
    <property type="entry name" value="CBS-domain"/>
    <property type="match status" value="1"/>
</dbReference>
<keyword evidence="4 10" id="KW-0812">Transmembrane</keyword>
<dbReference type="PROSITE" id="PS51371">
    <property type="entry name" value="CBS"/>
    <property type="match status" value="2"/>
</dbReference>
<accession>A0ABP8EJM4</accession>
<dbReference type="CDD" id="cd04590">
    <property type="entry name" value="CBS_pair_CorC_HlyC_assoc"/>
    <property type="match status" value="1"/>
</dbReference>
<evidence type="ECO:0000256" key="5">
    <source>
        <dbReference type="ARBA" id="ARBA00022737"/>
    </source>
</evidence>
<dbReference type="Gene3D" id="3.30.465.10">
    <property type="match status" value="1"/>
</dbReference>
<evidence type="ECO:0000256" key="10">
    <source>
        <dbReference type="PROSITE-ProRule" id="PRU01193"/>
    </source>
</evidence>
<evidence type="ECO:0000259" key="13">
    <source>
        <dbReference type="PROSITE" id="PS51846"/>
    </source>
</evidence>
<dbReference type="Pfam" id="PF03471">
    <property type="entry name" value="CorC_HlyC"/>
    <property type="match status" value="1"/>
</dbReference>
<evidence type="ECO:0000256" key="11">
    <source>
        <dbReference type="SAM" id="Phobius"/>
    </source>
</evidence>
<dbReference type="SUPFAM" id="SSF56176">
    <property type="entry name" value="FAD-binding/transporter-associated domain-like"/>
    <property type="match status" value="1"/>
</dbReference>
<evidence type="ECO:0000256" key="3">
    <source>
        <dbReference type="ARBA" id="ARBA00022475"/>
    </source>
</evidence>
<keyword evidence="15" id="KW-1185">Reference proteome</keyword>
<evidence type="ECO:0000256" key="8">
    <source>
        <dbReference type="ARBA" id="ARBA00023136"/>
    </source>
</evidence>
<evidence type="ECO:0000256" key="4">
    <source>
        <dbReference type="ARBA" id="ARBA00022692"/>
    </source>
</evidence>
<keyword evidence="5" id="KW-0677">Repeat</keyword>
<keyword evidence="7 9" id="KW-0129">CBS domain</keyword>
<dbReference type="Pfam" id="PF01595">
    <property type="entry name" value="CNNM"/>
    <property type="match status" value="1"/>
</dbReference>
<dbReference type="SUPFAM" id="SSF54631">
    <property type="entry name" value="CBS-domain pair"/>
    <property type="match status" value="1"/>
</dbReference>
<evidence type="ECO:0000256" key="1">
    <source>
        <dbReference type="ARBA" id="ARBA00004651"/>
    </source>
</evidence>
<dbReference type="RefSeq" id="WP_236864169.1">
    <property type="nucleotide sequence ID" value="NZ_BAABAZ010000005.1"/>
</dbReference>
<feature type="transmembrane region" description="Helical" evidence="11">
    <location>
        <begin position="98"/>
        <end position="119"/>
    </location>
</feature>
<evidence type="ECO:0000313" key="15">
    <source>
        <dbReference type="Proteomes" id="UP001501586"/>
    </source>
</evidence>
<dbReference type="InterPro" id="IPR036318">
    <property type="entry name" value="FAD-bd_PCMH-like_sf"/>
</dbReference>
<comment type="caution">
    <text evidence="14">The sequence shown here is derived from an EMBL/GenBank/DDBJ whole genome shotgun (WGS) entry which is preliminary data.</text>
</comment>
<keyword evidence="3" id="KW-1003">Cell membrane</keyword>
<feature type="domain" description="CNNM transmembrane" evidence="13">
    <location>
        <begin position="1"/>
        <end position="201"/>
    </location>
</feature>
<dbReference type="InterPro" id="IPR000644">
    <property type="entry name" value="CBS_dom"/>
</dbReference>
<dbReference type="InterPro" id="IPR044751">
    <property type="entry name" value="Ion_transp-like_CBS"/>
</dbReference>
<feature type="domain" description="CBS" evidence="12">
    <location>
        <begin position="285"/>
        <end position="342"/>
    </location>
</feature>
<evidence type="ECO:0000259" key="12">
    <source>
        <dbReference type="PROSITE" id="PS51371"/>
    </source>
</evidence>
<dbReference type="PANTHER" id="PTHR43099">
    <property type="entry name" value="UPF0053 PROTEIN YRKA"/>
    <property type="match status" value="1"/>
</dbReference>